<gene>
    <name evidence="2" type="ORF">AVDCRST_MAG51-3123</name>
</gene>
<protein>
    <submittedName>
        <fullName evidence="2">Chaperone protein DnaJ</fullName>
    </submittedName>
</protein>
<evidence type="ECO:0000313" key="2">
    <source>
        <dbReference type="EMBL" id="CAA9438950.1"/>
    </source>
</evidence>
<reference evidence="2" key="1">
    <citation type="submission" date="2020-02" db="EMBL/GenBank/DDBJ databases">
        <authorList>
            <person name="Meier V. D."/>
        </authorList>
    </citation>
    <scope>NUCLEOTIDE SEQUENCE</scope>
    <source>
        <strain evidence="2">AVDCRST_MAG51</strain>
    </source>
</reference>
<accession>A0A6J4QJ59</accession>
<organism evidence="2">
    <name type="scientific">uncultured Ramlibacter sp</name>
    <dbReference type="NCBI Taxonomy" id="260755"/>
    <lineage>
        <taxon>Bacteria</taxon>
        <taxon>Pseudomonadati</taxon>
        <taxon>Pseudomonadota</taxon>
        <taxon>Betaproteobacteria</taxon>
        <taxon>Burkholderiales</taxon>
        <taxon>Comamonadaceae</taxon>
        <taxon>Ramlibacter</taxon>
        <taxon>environmental samples</taxon>
    </lineage>
</organism>
<feature type="region of interest" description="Disordered" evidence="1">
    <location>
        <begin position="1"/>
        <end position="146"/>
    </location>
</feature>
<feature type="compositionally biased region" description="Basic and acidic residues" evidence="1">
    <location>
        <begin position="110"/>
        <end position="119"/>
    </location>
</feature>
<feature type="non-terminal residue" evidence="2">
    <location>
        <position position="146"/>
    </location>
</feature>
<feature type="compositionally biased region" description="Pro residues" evidence="1">
    <location>
        <begin position="27"/>
        <end position="38"/>
    </location>
</feature>
<feature type="compositionally biased region" description="Basic and acidic residues" evidence="1">
    <location>
        <begin position="44"/>
        <end position="58"/>
    </location>
</feature>
<evidence type="ECO:0000256" key="1">
    <source>
        <dbReference type="SAM" id="MobiDB-lite"/>
    </source>
</evidence>
<feature type="non-terminal residue" evidence="2">
    <location>
        <position position="1"/>
    </location>
</feature>
<feature type="compositionally biased region" description="Low complexity" evidence="1">
    <location>
        <begin position="74"/>
        <end position="88"/>
    </location>
</feature>
<dbReference type="EMBL" id="CADCUX010000669">
    <property type="protein sequence ID" value="CAA9438950.1"/>
    <property type="molecule type" value="Genomic_DNA"/>
</dbReference>
<sequence>GYAAQAFALRPAPGPTRRHHPGRSLGLPPPRPSPPPRPQRLHRQRDDVGAQLRLRDAVRPGQPRPLRPEPVFQRAAAAARADVARSCAGQAPGLGRGAGHRLGPARHRRLDAAARRSEAEAAASPRPRRRQGRSGPATGRAGTRPL</sequence>
<dbReference type="AlphaFoldDB" id="A0A6J4QJ59"/>
<name>A0A6J4QJ59_9BURK</name>
<proteinExistence type="predicted"/>